<reference evidence="1 2" key="1">
    <citation type="submission" date="2020-08" db="EMBL/GenBank/DDBJ databases">
        <title>A Genomic Blueprint of the Chicken Gut Microbiome.</title>
        <authorList>
            <person name="Gilroy R."/>
            <person name="Ravi A."/>
            <person name="Getino M."/>
            <person name="Pursley I."/>
            <person name="Horton D.L."/>
            <person name="Alikhan N.-F."/>
            <person name="Baker D."/>
            <person name="Gharbi K."/>
            <person name="Hall N."/>
            <person name="Watson M."/>
            <person name="Adriaenssens E.M."/>
            <person name="Foster-Nyarko E."/>
            <person name="Jarju S."/>
            <person name="Secka A."/>
            <person name="Antonio M."/>
            <person name="Oren A."/>
            <person name="Chaudhuri R."/>
            <person name="La Ragione R.M."/>
            <person name="Hildebrand F."/>
            <person name="Pallen M.J."/>
        </authorList>
    </citation>
    <scope>NUCLEOTIDE SEQUENCE [LARGE SCALE GENOMIC DNA]</scope>
    <source>
        <strain evidence="1 2">Sa1BUA8</strain>
    </source>
</reference>
<name>A0A9D5UCB8_9CELL</name>
<gene>
    <name evidence="1" type="ORF">H9623_08800</name>
</gene>
<keyword evidence="2" id="KW-1185">Reference proteome</keyword>
<dbReference type="RefSeq" id="WP_193719758.1">
    <property type="nucleotide sequence ID" value="NZ_JACSPN010000009.1"/>
</dbReference>
<dbReference type="AlphaFoldDB" id="A0A9D5UCB8"/>
<proteinExistence type="predicted"/>
<evidence type="ECO:0000313" key="2">
    <source>
        <dbReference type="Proteomes" id="UP000822993"/>
    </source>
</evidence>
<protein>
    <submittedName>
        <fullName evidence="1">Uncharacterized protein</fullName>
    </submittedName>
</protein>
<organism evidence="1 2">
    <name type="scientific">Oerskovia douganii</name>
    <dbReference type="NCBI Taxonomy" id="2762210"/>
    <lineage>
        <taxon>Bacteria</taxon>
        <taxon>Bacillati</taxon>
        <taxon>Actinomycetota</taxon>
        <taxon>Actinomycetes</taxon>
        <taxon>Micrococcales</taxon>
        <taxon>Cellulomonadaceae</taxon>
        <taxon>Oerskovia</taxon>
    </lineage>
</organism>
<comment type="caution">
    <text evidence="1">The sequence shown here is derived from an EMBL/GenBank/DDBJ whole genome shotgun (WGS) entry which is preliminary data.</text>
</comment>
<accession>A0A9D5UCB8</accession>
<dbReference type="EMBL" id="JACSPN010000009">
    <property type="protein sequence ID" value="MBE7700401.1"/>
    <property type="molecule type" value="Genomic_DNA"/>
</dbReference>
<sequence length="172" mass="17536">MTLTSILPTLRASIPDPIATDRWPVGTRATVTDVLVAGVSLAHLAALCRTPCVHVADVAAPAPGRPGDPAGTVVVTSVTAVHDVGTGLPWLTLDADVPAGSASWSEVRLVGRASTARHALARLRGGGHETLTLPSDVRAGDLLAVPCRGLLALRDVRVARTATDAAPEGSLV</sequence>
<evidence type="ECO:0000313" key="1">
    <source>
        <dbReference type="EMBL" id="MBE7700401.1"/>
    </source>
</evidence>
<dbReference type="Proteomes" id="UP000822993">
    <property type="component" value="Unassembled WGS sequence"/>
</dbReference>